<dbReference type="OrthoDB" id="71397at2"/>
<comment type="caution">
    <text evidence="3">The sequence shown here is derived from an EMBL/GenBank/DDBJ whole genome shotgun (WGS) entry which is preliminary data.</text>
</comment>
<dbReference type="Proteomes" id="UP000316092">
    <property type="component" value="Unassembled WGS sequence"/>
</dbReference>
<dbReference type="AlphaFoldDB" id="A0A553V0U6"/>
<reference evidence="3 4" key="1">
    <citation type="submission" date="2019-07" db="EMBL/GenBank/DDBJ databases">
        <title>Deinococcus detaillus sp. nov., isolated from humus soil in Antarctica.</title>
        <authorList>
            <person name="Zhang K."/>
        </authorList>
    </citation>
    <scope>NUCLEOTIDE SEQUENCE [LARGE SCALE GENOMIC DNA]</scope>
    <source>
        <strain evidence="3 4">H1</strain>
    </source>
</reference>
<gene>
    <name evidence="3" type="ORF">FNU79_07810</name>
</gene>
<feature type="chain" id="PRO_5021963436" description="Intracellular proteinase inhibitor BsuPI domain-containing protein" evidence="2">
    <location>
        <begin position="20"/>
        <end position="190"/>
    </location>
</feature>
<feature type="compositionally biased region" description="Polar residues" evidence="1">
    <location>
        <begin position="43"/>
        <end position="53"/>
    </location>
</feature>
<evidence type="ECO:0000313" key="4">
    <source>
        <dbReference type="Proteomes" id="UP000316092"/>
    </source>
</evidence>
<dbReference type="EMBL" id="VKDB01000006">
    <property type="protein sequence ID" value="TSA86087.1"/>
    <property type="molecule type" value="Genomic_DNA"/>
</dbReference>
<keyword evidence="2" id="KW-0732">Signal</keyword>
<protein>
    <recommendedName>
        <fullName evidence="5">Intracellular proteinase inhibitor BsuPI domain-containing protein</fullName>
    </recommendedName>
</protein>
<keyword evidence="4" id="KW-1185">Reference proteome</keyword>
<accession>A0A553V0U6</accession>
<proteinExistence type="predicted"/>
<evidence type="ECO:0008006" key="5">
    <source>
        <dbReference type="Google" id="ProtNLM"/>
    </source>
</evidence>
<dbReference type="RefSeq" id="WP_143720319.1">
    <property type="nucleotide sequence ID" value="NZ_VKDB01000006.1"/>
</dbReference>
<organism evidence="3 4">
    <name type="scientific">Deinococcus detaillensis</name>
    <dbReference type="NCBI Taxonomy" id="2592048"/>
    <lineage>
        <taxon>Bacteria</taxon>
        <taxon>Thermotogati</taxon>
        <taxon>Deinococcota</taxon>
        <taxon>Deinococci</taxon>
        <taxon>Deinococcales</taxon>
        <taxon>Deinococcaceae</taxon>
        <taxon>Deinococcus</taxon>
    </lineage>
</organism>
<name>A0A553V0U6_9DEIO</name>
<evidence type="ECO:0000256" key="1">
    <source>
        <dbReference type="SAM" id="MobiDB-lite"/>
    </source>
</evidence>
<evidence type="ECO:0000256" key="2">
    <source>
        <dbReference type="SAM" id="SignalP"/>
    </source>
</evidence>
<feature type="region of interest" description="Disordered" evidence="1">
    <location>
        <begin position="24"/>
        <end position="53"/>
    </location>
</feature>
<feature type="signal peptide" evidence="2">
    <location>
        <begin position="1"/>
        <end position="19"/>
    </location>
</feature>
<sequence length="190" mass="19960">MNKLLPLLLLGLLSLPAAAQSTLPEIPPVGSQPASTPAPPGPLSTSAPTLPDTNNMAARAVRSMEGVSATLQIPRTVGTEFSISLTLKNGQLSPMNFSAGRDSDQNCAAVPSIRVLQVGTREVVYPTGDKRICTQEMVERTAAAGGSATFERTLKLPAGEYMVEGWFQGFAGEPEQTAKISAQPVRISVK</sequence>
<evidence type="ECO:0000313" key="3">
    <source>
        <dbReference type="EMBL" id="TSA86087.1"/>
    </source>
</evidence>